<keyword evidence="3" id="KW-1185">Reference proteome</keyword>
<accession>A0A918LIC5</accession>
<organism evidence="2 3">
    <name type="scientific">Actinokineospora fastidiosa</name>
    <dbReference type="NCBI Taxonomy" id="1816"/>
    <lineage>
        <taxon>Bacteria</taxon>
        <taxon>Bacillati</taxon>
        <taxon>Actinomycetota</taxon>
        <taxon>Actinomycetes</taxon>
        <taxon>Pseudonocardiales</taxon>
        <taxon>Pseudonocardiaceae</taxon>
        <taxon>Actinokineospora</taxon>
    </lineage>
</organism>
<dbReference type="EMBL" id="BMRB01000006">
    <property type="protein sequence ID" value="GGS53462.1"/>
    <property type="molecule type" value="Genomic_DNA"/>
</dbReference>
<reference evidence="2" key="1">
    <citation type="journal article" date="2014" name="Int. J. Syst. Evol. Microbiol.">
        <title>Complete genome sequence of Corynebacterium casei LMG S-19264T (=DSM 44701T), isolated from a smear-ripened cheese.</title>
        <authorList>
            <consortium name="US DOE Joint Genome Institute (JGI-PGF)"/>
            <person name="Walter F."/>
            <person name="Albersmeier A."/>
            <person name="Kalinowski J."/>
            <person name="Ruckert C."/>
        </authorList>
    </citation>
    <scope>NUCLEOTIDE SEQUENCE</scope>
    <source>
        <strain evidence="2">JCM 3276</strain>
    </source>
</reference>
<dbReference type="RefSeq" id="WP_189213586.1">
    <property type="nucleotide sequence ID" value="NZ_BMRB01000006.1"/>
</dbReference>
<dbReference type="AlphaFoldDB" id="A0A918LIC5"/>
<evidence type="ECO:0000313" key="3">
    <source>
        <dbReference type="Proteomes" id="UP000660680"/>
    </source>
</evidence>
<evidence type="ECO:0000259" key="1">
    <source>
        <dbReference type="Pfam" id="PF19809"/>
    </source>
</evidence>
<dbReference type="InterPro" id="IPR046259">
    <property type="entry name" value="DUF6292"/>
</dbReference>
<dbReference type="Pfam" id="PF19809">
    <property type="entry name" value="DUF6292"/>
    <property type="match status" value="1"/>
</dbReference>
<sequence>MIPTLSAEAIEQGLRGYLAAVGDRLGIGLESCAVDLGPPLSAYLAVDQRLPDHPDRDAALLWDERHGWSVAVETHSGEDLIVVGYLGPDPLPRPDAVARFLRDAARGARCRTDPPDADPDALDRLVDYRAVALI</sequence>
<proteinExistence type="predicted"/>
<name>A0A918LIC5_9PSEU</name>
<protein>
    <recommendedName>
        <fullName evidence="1">DUF6292 domain-containing protein</fullName>
    </recommendedName>
</protein>
<comment type="caution">
    <text evidence="2">The sequence shown here is derived from an EMBL/GenBank/DDBJ whole genome shotgun (WGS) entry which is preliminary data.</text>
</comment>
<gene>
    <name evidence="2" type="ORF">GCM10010171_55980</name>
</gene>
<reference evidence="2" key="2">
    <citation type="submission" date="2020-09" db="EMBL/GenBank/DDBJ databases">
        <authorList>
            <person name="Sun Q."/>
            <person name="Ohkuma M."/>
        </authorList>
    </citation>
    <scope>NUCLEOTIDE SEQUENCE</scope>
    <source>
        <strain evidence="2">JCM 3276</strain>
    </source>
</reference>
<evidence type="ECO:0000313" key="2">
    <source>
        <dbReference type="EMBL" id="GGS53462.1"/>
    </source>
</evidence>
<feature type="domain" description="DUF6292" evidence="1">
    <location>
        <begin position="17"/>
        <end position="103"/>
    </location>
</feature>
<dbReference type="Proteomes" id="UP000660680">
    <property type="component" value="Unassembled WGS sequence"/>
</dbReference>